<organism evidence="1 2">
    <name type="scientific">Populus alba</name>
    <name type="common">White poplar</name>
    <dbReference type="NCBI Taxonomy" id="43335"/>
    <lineage>
        <taxon>Eukaryota</taxon>
        <taxon>Viridiplantae</taxon>
        <taxon>Streptophyta</taxon>
        <taxon>Embryophyta</taxon>
        <taxon>Tracheophyta</taxon>
        <taxon>Spermatophyta</taxon>
        <taxon>Magnoliopsida</taxon>
        <taxon>eudicotyledons</taxon>
        <taxon>Gunneridae</taxon>
        <taxon>Pentapetalae</taxon>
        <taxon>rosids</taxon>
        <taxon>fabids</taxon>
        <taxon>Malpighiales</taxon>
        <taxon>Salicaceae</taxon>
        <taxon>Saliceae</taxon>
        <taxon>Populus</taxon>
    </lineage>
</organism>
<sequence length="638" mass="71741">MLCLKTEVLHDDLDNNQPSNVDAETGSAATSGGFVLPINLGGSIHKYLWRIGKVTTTTITSTRSVSSGDGSPTFSDLEDARTRNKRGGKKKDEDTSFYKHQLEQEVKKLQQQLQEEIAVRLALASAVEHSDSSLSNSPCQLPDEAQELLDSIAILEITVSKLEQESVALQYQLSQERNERRLAEYHLRHLPYPASSTFDCSQYNFTEMSMRTCSMEKAEGEAEDNTLLPDVIREPDRDHFVEKLYHHPNWLSEEMVLCMRDIFLSLADPSKISSPECLASPSSPQGHLSYSSLASFSDSPIKNSLMKSPPDDMEHGLEVSARYCKLDPYRVPGKVDWMENIGTYCNAVEVSWLSVGQKELEYASGALKRFRLLVEQLAEVDPSCLSCNEKLAFWINVYNALIMHAFLAYGVPKSEIKLFSLMQKAAYIIGGHSISAADIEYNILKMKPPAHRPQIALVLALQKLKITEEQKKFSIDQPEPLLAFALSCGMHSSPAVRIFRPENVNELLQNSLKDYVQASVGISNKSKLLVPKLLYCFAKGNVEDSLLPDWICQFLTPEQAVVVRDRLSNHKWRLLVESKYITAYSMFMQVKVLQYHEPDLSDLVSIEAVTKMCILKLYCTVTISVTKFFLVESELVSL</sequence>
<evidence type="ECO:0000313" key="2">
    <source>
        <dbReference type="Proteomes" id="UP000309997"/>
    </source>
</evidence>
<evidence type="ECO:0000313" key="1">
    <source>
        <dbReference type="EMBL" id="KAL3586715.1"/>
    </source>
</evidence>
<comment type="caution">
    <text evidence="1">The sequence shown here is derived from an EMBL/GenBank/DDBJ whole genome shotgun (WGS) entry which is preliminary data.</text>
</comment>
<dbReference type="Proteomes" id="UP000309997">
    <property type="component" value="Unassembled WGS sequence"/>
</dbReference>
<protein>
    <submittedName>
        <fullName evidence="1">Uncharacterized protein</fullName>
    </submittedName>
</protein>
<gene>
    <name evidence="1" type="ORF">D5086_013582</name>
</gene>
<reference evidence="1 2" key="1">
    <citation type="journal article" date="2024" name="Plant Biotechnol. J.">
        <title>Genome and CRISPR/Cas9 system of a widespread forest tree (Populus alba) in the world.</title>
        <authorList>
            <person name="Liu Y.J."/>
            <person name="Jiang P.F."/>
            <person name="Han X.M."/>
            <person name="Li X.Y."/>
            <person name="Wang H.M."/>
            <person name="Wang Y.J."/>
            <person name="Wang X.X."/>
            <person name="Zeng Q.Y."/>
        </authorList>
    </citation>
    <scope>NUCLEOTIDE SEQUENCE [LARGE SCALE GENOMIC DNA]</scope>
    <source>
        <strain evidence="2">cv. PAL-ZL1</strain>
    </source>
</reference>
<name>A0ACC4C6Z4_POPAL</name>
<accession>A0ACC4C6Z4</accession>
<proteinExistence type="predicted"/>
<keyword evidence="2" id="KW-1185">Reference proteome</keyword>
<dbReference type="EMBL" id="RCHU02000006">
    <property type="protein sequence ID" value="KAL3586715.1"/>
    <property type="molecule type" value="Genomic_DNA"/>
</dbReference>